<evidence type="ECO:0000256" key="2">
    <source>
        <dbReference type="ARBA" id="ARBA00022737"/>
    </source>
</evidence>
<evidence type="ECO:0000256" key="4">
    <source>
        <dbReference type="ARBA" id="ARBA00022821"/>
    </source>
</evidence>
<keyword evidence="1" id="KW-0433">Leucine-rich repeat</keyword>
<reference evidence="10" key="1">
    <citation type="submission" date="2018-02" db="EMBL/GenBank/DDBJ databases">
        <authorList>
            <person name="Cohen D.B."/>
            <person name="Kent A.D."/>
        </authorList>
    </citation>
    <scope>NUCLEOTIDE SEQUENCE</scope>
</reference>
<dbReference type="SUPFAM" id="SSF52058">
    <property type="entry name" value="L domain-like"/>
    <property type="match status" value="1"/>
</dbReference>
<dbReference type="Gene3D" id="3.40.50.300">
    <property type="entry name" value="P-loop containing nucleotide triphosphate hydrolases"/>
    <property type="match status" value="2"/>
</dbReference>
<dbReference type="SUPFAM" id="SSF52540">
    <property type="entry name" value="P-loop containing nucleoside triphosphate hydrolases"/>
    <property type="match status" value="1"/>
</dbReference>
<evidence type="ECO:0000256" key="6">
    <source>
        <dbReference type="SAM" id="MobiDB-lite"/>
    </source>
</evidence>
<dbReference type="InterPro" id="IPR058922">
    <property type="entry name" value="WHD_DRP"/>
</dbReference>
<keyword evidence="4" id="KW-0611">Plant defense</keyword>
<dbReference type="InterPro" id="IPR041118">
    <property type="entry name" value="Rx_N"/>
</dbReference>
<dbReference type="CDD" id="cd14798">
    <property type="entry name" value="RX-CC_like"/>
    <property type="match status" value="1"/>
</dbReference>
<keyword evidence="5" id="KW-0067">ATP-binding</keyword>
<evidence type="ECO:0000259" key="8">
    <source>
        <dbReference type="Pfam" id="PF23559"/>
    </source>
</evidence>
<dbReference type="InterPro" id="IPR027417">
    <property type="entry name" value="P-loop_NTPase"/>
</dbReference>
<evidence type="ECO:0000313" key="10">
    <source>
        <dbReference type="EMBL" id="SPC83074.1"/>
    </source>
</evidence>
<dbReference type="SUPFAM" id="SSF52047">
    <property type="entry name" value="RNI-like"/>
    <property type="match status" value="1"/>
</dbReference>
<proteinExistence type="predicted"/>
<keyword evidence="2" id="KW-0677">Repeat</keyword>
<evidence type="ECO:0000259" key="7">
    <source>
        <dbReference type="Pfam" id="PF18052"/>
    </source>
</evidence>
<feature type="domain" description="R13L1/DRL21-like LRR repeat region" evidence="9">
    <location>
        <begin position="497"/>
        <end position="622"/>
    </location>
</feature>
<protein>
    <submittedName>
        <fullName evidence="10">Uncharacterized protein</fullName>
    </submittedName>
</protein>
<evidence type="ECO:0000256" key="3">
    <source>
        <dbReference type="ARBA" id="ARBA00022741"/>
    </source>
</evidence>
<dbReference type="GO" id="GO:0005524">
    <property type="term" value="F:ATP binding"/>
    <property type="evidence" value="ECO:0007669"/>
    <property type="project" value="UniProtKB-KW"/>
</dbReference>
<dbReference type="AlphaFoldDB" id="A0A2N9F8H3"/>
<dbReference type="InterPro" id="IPR032675">
    <property type="entry name" value="LRR_dom_sf"/>
</dbReference>
<dbReference type="GO" id="GO:0006952">
    <property type="term" value="P:defense response"/>
    <property type="evidence" value="ECO:0007669"/>
    <property type="project" value="UniProtKB-KW"/>
</dbReference>
<evidence type="ECO:0000256" key="5">
    <source>
        <dbReference type="ARBA" id="ARBA00022840"/>
    </source>
</evidence>
<organism evidence="10">
    <name type="scientific">Fagus sylvatica</name>
    <name type="common">Beechnut</name>
    <dbReference type="NCBI Taxonomy" id="28930"/>
    <lineage>
        <taxon>Eukaryota</taxon>
        <taxon>Viridiplantae</taxon>
        <taxon>Streptophyta</taxon>
        <taxon>Embryophyta</taxon>
        <taxon>Tracheophyta</taxon>
        <taxon>Spermatophyta</taxon>
        <taxon>Magnoliopsida</taxon>
        <taxon>eudicotyledons</taxon>
        <taxon>Gunneridae</taxon>
        <taxon>Pentapetalae</taxon>
        <taxon>rosids</taxon>
        <taxon>fabids</taxon>
        <taxon>Fagales</taxon>
        <taxon>Fagaceae</taxon>
        <taxon>Fagus</taxon>
    </lineage>
</organism>
<dbReference type="InterPro" id="IPR038005">
    <property type="entry name" value="RX-like_CC"/>
</dbReference>
<name>A0A2N9F8H3_FAGSY</name>
<dbReference type="Pfam" id="PF25019">
    <property type="entry name" value="LRR_R13L1-DRL21"/>
    <property type="match status" value="1"/>
</dbReference>
<dbReference type="Pfam" id="PF23559">
    <property type="entry name" value="WHD_DRP"/>
    <property type="match status" value="1"/>
</dbReference>
<feature type="region of interest" description="Disordered" evidence="6">
    <location>
        <begin position="904"/>
        <end position="923"/>
    </location>
</feature>
<dbReference type="PROSITE" id="PS51450">
    <property type="entry name" value="LRR"/>
    <property type="match status" value="1"/>
</dbReference>
<dbReference type="Pfam" id="PF13855">
    <property type="entry name" value="LRR_8"/>
    <property type="match status" value="1"/>
</dbReference>
<feature type="domain" description="Disease resistance N-terminal" evidence="7">
    <location>
        <begin position="13"/>
        <end position="95"/>
    </location>
</feature>
<dbReference type="Gene3D" id="1.20.5.4130">
    <property type="match status" value="1"/>
</dbReference>
<dbReference type="PANTHER" id="PTHR36766:SF40">
    <property type="entry name" value="DISEASE RESISTANCE PROTEIN RGA3"/>
    <property type="match status" value="1"/>
</dbReference>
<dbReference type="InterPro" id="IPR056789">
    <property type="entry name" value="LRR_R13L1-DRL21"/>
</dbReference>
<dbReference type="GO" id="GO:0051707">
    <property type="term" value="P:response to other organism"/>
    <property type="evidence" value="ECO:0007669"/>
    <property type="project" value="UniProtKB-ARBA"/>
</dbReference>
<dbReference type="Gene3D" id="3.80.10.10">
    <property type="entry name" value="Ribonuclease Inhibitor"/>
    <property type="match status" value="2"/>
</dbReference>
<dbReference type="PANTHER" id="PTHR36766">
    <property type="entry name" value="PLANT BROAD-SPECTRUM MILDEW RESISTANCE PROTEIN RPW8"/>
    <property type="match status" value="1"/>
</dbReference>
<dbReference type="PRINTS" id="PR00364">
    <property type="entry name" value="DISEASERSIST"/>
</dbReference>
<evidence type="ECO:0000259" key="9">
    <source>
        <dbReference type="Pfam" id="PF25019"/>
    </source>
</evidence>
<sequence length="947" mass="108235">MAEGALFDVANGIIGRLGNLALQEILLIWGVKDEIRKFMETVSTIRAVLLDAEVKQHNNEVKVWLERLKDAMFDADDLLDDISTEALRREVMTRNNNKAKEVRIFFSTSNQLAYGLKMGHKIKAMRERLDAIAVDRKFHLEERSEDRQVRSRDQTHSHVRAEDVIGREDDKKAIVGSLLNPDVKEDVSVLPIVGIGGLGKTTLAQLKILECATKKKPAENLEMNTLVNDLQKEVNGKRYLLVLDDVWNEDPEEWCKLKDLLMGGAREDVGHKYFMDLLWRSFFQEVEEDDFGNISQFKIHDLMHDIAILASESESTTFSSRDKKINEKTRHVSFGDAFDSSLQIPSSLCKARRIRTFLLPSQPKYDTVRLDKSPYSTIVASFKFIRLLDLHNMGIKTIPSSIKKLKHLRYLDLSWNFIKMLPNSIVKLHNLQTLKLSHCYGLKELPRDINKLVKLRHLEIDMCMGLTHMPRGLGQLTDLHTLSQFVVGSVARINGGLKELQELNKLSGNLSIENLRHGKDAALESQFANLKAKQRLDGLRLEWIEEDIDEAGVGYDEMSLEALQPQPNLKALKLEGYWGVRFPSWVLSLTSLVNFELYSCTKCQHLPPLDQFSSLKRLDLYNLHSLEYIDNSEEGLSDSSFLPSLETLYIENCPNLKGWWRGRRDSVEEIGITTPITSNPLNYSFPRLSKLDIWECPQLTYMPLFPYLERLELFKCSSLKALEQTMRMGMINMTASPSISSSSSILSFAPLSKLNYMWIQDMDEALSEELLRNLISLRTLYLIKCPLPPQGMRYLTALQSLTVWESEVVDLSNDWDEMEWQGLRSLLSLEFRKLPELVSLPVGLQHLTSLQTLKIWWCPKLTSLPEWIGGLTSLQTLDIRSCPILSERCKREIGEDWPKIAKIPNLKGDLSPPEEEEDSDKKKAALKNRNLIKSFGCCNCSTTDDTS</sequence>
<gene>
    <name evidence="10" type="ORF">FSB_LOCUS10956</name>
</gene>
<evidence type="ECO:0000256" key="1">
    <source>
        <dbReference type="ARBA" id="ARBA00022614"/>
    </source>
</evidence>
<dbReference type="EMBL" id="OIVN01000620">
    <property type="protein sequence ID" value="SPC83074.1"/>
    <property type="molecule type" value="Genomic_DNA"/>
</dbReference>
<feature type="domain" description="Disease resistance protein winged helix" evidence="8">
    <location>
        <begin position="266"/>
        <end position="307"/>
    </location>
</feature>
<accession>A0A2N9F8H3</accession>
<keyword evidence="3" id="KW-0547">Nucleotide-binding</keyword>
<dbReference type="InterPro" id="IPR001611">
    <property type="entry name" value="Leu-rich_rpt"/>
</dbReference>
<dbReference type="Pfam" id="PF18052">
    <property type="entry name" value="Rx_N"/>
    <property type="match status" value="1"/>
</dbReference>